<proteinExistence type="predicted"/>
<keyword evidence="1" id="KW-0175">Coiled coil</keyword>
<sequence length="281" mass="32964">MSDPTLHHAPPNSDSVNTKEVDTSMVDIWDLLRDILSKMKGLDKLDTIAKDLDKLDNIAVEVRSVRDDVQTFRGELQGMRDKIYTLENAVEELKQIPNRKNQFEEAIDKTISDMLSTLEYHQKYIETVERQTNNKNIIITGVPEFGNILGSDDVERVMHVIKKTGFEETDEKLNIHMKRLGKIRDDLDDRPRPLLVEVESDEIQKEILMKARNLMYDDDCSNIFIKKDVHFTVRRELNRLKRREIDENENPMNVGFVFKFDWKDRVLRKNGTIIDRFNPSF</sequence>
<evidence type="ECO:0000256" key="1">
    <source>
        <dbReference type="SAM" id="Coils"/>
    </source>
</evidence>
<feature type="coiled-coil region" evidence="1">
    <location>
        <begin position="76"/>
        <end position="106"/>
    </location>
</feature>
<dbReference type="EMBL" id="CAXKWB010004759">
    <property type="protein sequence ID" value="CAL4075235.1"/>
    <property type="molecule type" value="Genomic_DNA"/>
</dbReference>
<evidence type="ECO:0000313" key="2">
    <source>
        <dbReference type="EMBL" id="CAL4075235.1"/>
    </source>
</evidence>
<accession>A0AAV2Q837</accession>
<keyword evidence="3" id="KW-1185">Reference proteome</keyword>
<protein>
    <submittedName>
        <fullName evidence="2">Uncharacterized protein</fullName>
    </submittedName>
</protein>
<dbReference type="Proteomes" id="UP001497623">
    <property type="component" value="Unassembled WGS sequence"/>
</dbReference>
<name>A0AAV2Q837_MEGNR</name>
<evidence type="ECO:0000313" key="3">
    <source>
        <dbReference type="Proteomes" id="UP001497623"/>
    </source>
</evidence>
<organism evidence="2 3">
    <name type="scientific">Meganyctiphanes norvegica</name>
    <name type="common">Northern krill</name>
    <name type="synonym">Thysanopoda norvegica</name>
    <dbReference type="NCBI Taxonomy" id="48144"/>
    <lineage>
        <taxon>Eukaryota</taxon>
        <taxon>Metazoa</taxon>
        <taxon>Ecdysozoa</taxon>
        <taxon>Arthropoda</taxon>
        <taxon>Crustacea</taxon>
        <taxon>Multicrustacea</taxon>
        <taxon>Malacostraca</taxon>
        <taxon>Eumalacostraca</taxon>
        <taxon>Eucarida</taxon>
        <taxon>Euphausiacea</taxon>
        <taxon>Euphausiidae</taxon>
        <taxon>Meganyctiphanes</taxon>
    </lineage>
</organism>
<dbReference type="PANTHER" id="PTHR37445:SF3">
    <property type="entry name" value="ZINC FINGER PHD-TYPE DOMAIN-CONTAINING PROTEIN"/>
    <property type="match status" value="1"/>
</dbReference>
<gene>
    <name evidence="2" type="ORF">MNOR_LOCUS9729</name>
</gene>
<comment type="caution">
    <text evidence="2">The sequence shown here is derived from an EMBL/GenBank/DDBJ whole genome shotgun (WGS) entry which is preliminary data.</text>
</comment>
<reference evidence="2 3" key="1">
    <citation type="submission" date="2024-05" db="EMBL/GenBank/DDBJ databases">
        <authorList>
            <person name="Wallberg A."/>
        </authorList>
    </citation>
    <scope>NUCLEOTIDE SEQUENCE [LARGE SCALE GENOMIC DNA]</scope>
</reference>
<dbReference type="PANTHER" id="PTHR37445">
    <property type="entry name" value="PROTEIN CBG24663"/>
    <property type="match status" value="1"/>
</dbReference>
<dbReference type="AlphaFoldDB" id="A0AAV2Q837"/>